<protein>
    <submittedName>
        <fullName evidence="1">Uncharacterized protein</fullName>
    </submittedName>
</protein>
<sequence length="165" mass="17503">MRYHFGVEGLEGLSKIPAARARLDAEELELINQARRAGATWSDIAGALGLSSRQAAEQRRLRLAAAAARPAGPEEFGDRVAALRAAAVEVYRRIGADRRWDRRFTRAALVRDTLATAAEAPAGALFSLAEASVDDLSGAAGSMPGPTRAAITRLREALEAAKPQA</sequence>
<accession>A0A285HA55</accession>
<dbReference type="Proteomes" id="UP000219612">
    <property type="component" value="Unassembled WGS sequence"/>
</dbReference>
<proteinExistence type="predicted"/>
<organism evidence="1 2">
    <name type="scientific">Paractinoplanes atraurantiacus</name>
    <dbReference type="NCBI Taxonomy" id="1036182"/>
    <lineage>
        <taxon>Bacteria</taxon>
        <taxon>Bacillati</taxon>
        <taxon>Actinomycetota</taxon>
        <taxon>Actinomycetes</taxon>
        <taxon>Micromonosporales</taxon>
        <taxon>Micromonosporaceae</taxon>
        <taxon>Paractinoplanes</taxon>
    </lineage>
</organism>
<reference evidence="1 2" key="1">
    <citation type="submission" date="2017-09" db="EMBL/GenBank/DDBJ databases">
        <authorList>
            <person name="Ehlers B."/>
            <person name="Leendertz F.H."/>
        </authorList>
    </citation>
    <scope>NUCLEOTIDE SEQUENCE [LARGE SCALE GENOMIC DNA]</scope>
    <source>
        <strain evidence="1 2">CGMCC 4.6857</strain>
    </source>
</reference>
<name>A0A285HA55_9ACTN</name>
<keyword evidence="2" id="KW-1185">Reference proteome</keyword>
<dbReference type="EMBL" id="OBDY01000004">
    <property type="protein sequence ID" value="SNY32615.1"/>
    <property type="molecule type" value="Genomic_DNA"/>
</dbReference>
<evidence type="ECO:0000313" key="2">
    <source>
        <dbReference type="Proteomes" id="UP000219612"/>
    </source>
</evidence>
<dbReference type="AlphaFoldDB" id="A0A285HA55"/>
<gene>
    <name evidence="1" type="ORF">SAMN05421748_10414</name>
</gene>
<evidence type="ECO:0000313" key="1">
    <source>
        <dbReference type="EMBL" id="SNY32615.1"/>
    </source>
</evidence>